<comment type="pathway">
    <text evidence="1 10">Cofactor biosynthesis; (R)-pantothenate biosynthesis; (R)-pantoate from 3-methyl-2-oxobutanoate: step 2/2.</text>
</comment>
<evidence type="ECO:0000256" key="4">
    <source>
        <dbReference type="ARBA" id="ARBA00019465"/>
    </source>
</evidence>
<keyword evidence="7 10" id="KW-0560">Oxidoreductase</keyword>
<dbReference type="GO" id="GO:0005737">
    <property type="term" value="C:cytoplasm"/>
    <property type="evidence" value="ECO:0007669"/>
    <property type="project" value="TreeGrafter"/>
</dbReference>
<dbReference type="PANTHER" id="PTHR43765:SF2">
    <property type="entry name" value="2-DEHYDROPANTOATE 2-REDUCTASE"/>
    <property type="match status" value="1"/>
</dbReference>
<comment type="catalytic activity">
    <reaction evidence="9 10">
        <text>(R)-pantoate + NADP(+) = 2-dehydropantoate + NADPH + H(+)</text>
        <dbReference type="Rhea" id="RHEA:16233"/>
        <dbReference type="ChEBI" id="CHEBI:11561"/>
        <dbReference type="ChEBI" id="CHEBI:15378"/>
        <dbReference type="ChEBI" id="CHEBI:15980"/>
        <dbReference type="ChEBI" id="CHEBI:57783"/>
        <dbReference type="ChEBI" id="CHEBI:58349"/>
        <dbReference type="EC" id="1.1.1.169"/>
    </reaction>
</comment>
<dbReference type="EC" id="1.1.1.169" evidence="3 10"/>
<keyword evidence="6 10" id="KW-0521">NADP</keyword>
<accession>A0A1G9ZXP6</accession>
<evidence type="ECO:0000256" key="10">
    <source>
        <dbReference type="RuleBase" id="RU362068"/>
    </source>
</evidence>
<dbReference type="InterPro" id="IPR008927">
    <property type="entry name" value="6-PGluconate_DH-like_C_sf"/>
</dbReference>
<gene>
    <name evidence="13" type="ORF">SAMN04487951_103277</name>
</gene>
<name>A0A1G9ZXP6_9GAMM</name>
<dbReference type="InterPro" id="IPR013752">
    <property type="entry name" value="KPA_reductase"/>
</dbReference>
<protein>
    <recommendedName>
        <fullName evidence="4 10">2-dehydropantoate 2-reductase</fullName>
        <ecNumber evidence="3 10">1.1.1.169</ecNumber>
    </recommendedName>
    <alternativeName>
        <fullName evidence="8 10">Ketopantoate reductase</fullName>
    </alternativeName>
</protein>
<proteinExistence type="inferred from homology"/>
<evidence type="ECO:0000259" key="11">
    <source>
        <dbReference type="Pfam" id="PF02558"/>
    </source>
</evidence>
<dbReference type="UniPathway" id="UPA00028">
    <property type="reaction ID" value="UER00004"/>
</dbReference>
<evidence type="ECO:0000256" key="5">
    <source>
        <dbReference type="ARBA" id="ARBA00022655"/>
    </source>
</evidence>
<dbReference type="Pfam" id="PF08546">
    <property type="entry name" value="ApbA_C"/>
    <property type="match status" value="1"/>
</dbReference>
<dbReference type="SUPFAM" id="SSF48179">
    <property type="entry name" value="6-phosphogluconate dehydrogenase C-terminal domain-like"/>
    <property type="match status" value="1"/>
</dbReference>
<sequence>MMTSHWILGPGAIGRLLAHSLSPLAAVTLIGRRALPGQQTLTTPEGERRGQRLNTLTVAQLGADAHEAPDFVHITTKAMAAEAALESIASVIPPSTPLVLWQNGFLAQPRITQSWPGPVLCATTTQGAYLTGDGNVVHAGRGPTFMGDLNNQHDALAEALAQSLSQAGFSATAVNDIRSRLWQKLAVNAAINPLVALHRVRNGELRDPAYAGRVEAVVQEVAAIMQAEGVPSPSGGHDEEAWQALVWQVVQNTANNKASMLQDVEAKRPTERGAILGPLIESAQHHGLPCEVLQTLDAEIAALEASYLNAARH</sequence>
<dbReference type="Proteomes" id="UP000199677">
    <property type="component" value="Unassembled WGS sequence"/>
</dbReference>
<reference evidence="14" key="1">
    <citation type="submission" date="2016-10" db="EMBL/GenBank/DDBJ databases">
        <authorList>
            <person name="Varghese N."/>
            <person name="Submissions S."/>
        </authorList>
    </citation>
    <scope>NUCLEOTIDE SEQUENCE [LARGE SCALE GENOMIC DNA]</scope>
    <source>
        <strain evidence="14">CGMCC 1.6494</strain>
    </source>
</reference>
<feature type="domain" description="Ketopantoate reductase C-terminal" evidence="12">
    <location>
        <begin position="176"/>
        <end position="302"/>
    </location>
</feature>
<evidence type="ECO:0000313" key="14">
    <source>
        <dbReference type="Proteomes" id="UP000199677"/>
    </source>
</evidence>
<dbReference type="GO" id="GO:0050661">
    <property type="term" value="F:NADP binding"/>
    <property type="evidence" value="ECO:0007669"/>
    <property type="project" value="TreeGrafter"/>
</dbReference>
<keyword evidence="14" id="KW-1185">Reference proteome</keyword>
<dbReference type="SUPFAM" id="SSF51735">
    <property type="entry name" value="NAD(P)-binding Rossmann-fold domains"/>
    <property type="match status" value="1"/>
</dbReference>
<dbReference type="GO" id="GO:0008677">
    <property type="term" value="F:2-dehydropantoate 2-reductase activity"/>
    <property type="evidence" value="ECO:0007669"/>
    <property type="project" value="UniProtKB-EC"/>
</dbReference>
<evidence type="ECO:0000313" key="13">
    <source>
        <dbReference type="EMBL" id="SDN25443.1"/>
    </source>
</evidence>
<dbReference type="GO" id="GO:0015940">
    <property type="term" value="P:pantothenate biosynthetic process"/>
    <property type="evidence" value="ECO:0007669"/>
    <property type="project" value="UniProtKB-UniPathway"/>
</dbReference>
<dbReference type="EMBL" id="FNII01000003">
    <property type="protein sequence ID" value="SDN25443.1"/>
    <property type="molecule type" value="Genomic_DNA"/>
</dbReference>
<dbReference type="InterPro" id="IPR003710">
    <property type="entry name" value="ApbA"/>
</dbReference>
<dbReference type="AlphaFoldDB" id="A0A1G9ZXP6"/>
<evidence type="ECO:0000256" key="1">
    <source>
        <dbReference type="ARBA" id="ARBA00004994"/>
    </source>
</evidence>
<evidence type="ECO:0000259" key="12">
    <source>
        <dbReference type="Pfam" id="PF08546"/>
    </source>
</evidence>
<comment type="similarity">
    <text evidence="2 10">Belongs to the ketopantoate reductase family.</text>
</comment>
<evidence type="ECO:0000256" key="7">
    <source>
        <dbReference type="ARBA" id="ARBA00023002"/>
    </source>
</evidence>
<dbReference type="NCBIfam" id="TIGR00745">
    <property type="entry name" value="apbA_panE"/>
    <property type="match status" value="1"/>
</dbReference>
<dbReference type="InterPro" id="IPR036291">
    <property type="entry name" value="NAD(P)-bd_dom_sf"/>
</dbReference>
<dbReference type="STRING" id="416873.SAMN04487951_103277"/>
<keyword evidence="5 10" id="KW-0566">Pantothenate biosynthesis</keyword>
<organism evidence="13 14">
    <name type="scientific">Vreelandella arcis</name>
    <dbReference type="NCBI Taxonomy" id="416873"/>
    <lineage>
        <taxon>Bacteria</taxon>
        <taxon>Pseudomonadati</taxon>
        <taxon>Pseudomonadota</taxon>
        <taxon>Gammaproteobacteria</taxon>
        <taxon>Oceanospirillales</taxon>
        <taxon>Halomonadaceae</taxon>
        <taxon>Vreelandella</taxon>
    </lineage>
</organism>
<evidence type="ECO:0000256" key="9">
    <source>
        <dbReference type="ARBA" id="ARBA00048793"/>
    </source>
</evidence>
<dbReference type="PANTHER" id="PTHR43765">
    <property type="entry name" value="2-DEHYDROPANTOATE 2-REDUCTASE-RELATED"/>
    <property type="match status" value="1"/>
</dbReference>
<dbReference type="InterPro" id="IPR013332">
    <property type="entry name" value="KPR_N"/>
</dbReference>
<dbReference type="InterPro" id="IPR013328">
    <property type="entry name" value="6PGD_dom2"/>
</dbReference>
<evidence type="ECO:0000256" key="3">
    <source>
        <dbReference type="ARBA" id="ARBA00013014"/>
    </source>
</evidence>
<dbReference type="Gene3D" id="3.40.50.720">
    <property type="entry name" value="NAD(P)-binding Rossmann-like Domain"/>
    <property type="match status" value="1"/>
</dbReference>
<evidence type="ECO:0000256" key="2">
    <source>
        <dbReference type="ARBA" id="ARBA00007870"/>
    </source>
</evidence>
<dbReference type="InterPro" id="IPR050838">
    <property type="entry name" value="Ketopantoate_reductase"/>
</dbReference>
<dbReference type="Gene3D" id="1.10.1040.10">
    <property type="entry name" value="N-(1-d-carboxylethyl)-l-norvaline Dehydrogenase, domain 2"/>
    <property type="match status" value="1"/>
</dbReference>
<evidence type="ECO:0000256" key="6">
    <source>
        <dbReference type="ARBA" id="ARBA00022857"/>
    </source>
</evidence>
<evidence type="ECO:0000256" key="8">
    <source>
        <dbReference type="ARBA" id="ARBA00032024"/>
    </source>
</evidence>
<feature type="domain" description="Ketopantoate reductase N-terminal" evidence="11">
    <location>
        <begin position="7"/>
        <end position="150"/>
    </location>
</feature>
<comment type="function">
    <text evidence="10">Catalyzes the NADPH-dependent reduction of ketopantoate into pantoic acid.</text>
</comment>
<dbReference type="Pfam" id="PF02558">
    <property type="entry name" value="ApbA"/>
    <property type="match status" value="1"/>
</dbReference>